<feature type="domain" description="Galactosyltransferase C-terminal" evidence="5">
    <location>
        <begin position="503"/>
        <end position="544"/>
    </location>
</feature>
<dbReference type="AlphaFoldDB" id="A0A2T4UL79"/>
<dbReference type="InterPro" id="IPR007235">
    <property type="entry name" value="Glyco_trans_28_C"/>
</dbReference>
<gene>
    <name evidence="7" type="ORF">C7Y72_10280</name>
</gene>
<dbReference type="GO" id="GO:0016758">
    <property type="term" value="F:hexosyltransferase activity"/>
    <property type="evidence" value="ECO:0007669"/>
    <property type="project" value="InterPro"/>
</dbReference>
<evidence type="ECO:0000256" key="2">
    <source>
        <dbReference type="ARBA" id="ARBA00006739"/>
    </source>
</evidence>
<dbReference type="SUPFAM" id="SSF53756">
    <property type="entry name" value="UDP-Glycosyltransferase/glycogen phosphorylase"/>
    <property type="match status" value="1"/>
</dbReference>
<proteinExistence type="inferred from homology"/>
<evidence type="ECO:0000313" key="8">
    <source>
        <dbReference type="Proteomes" id="UP000240739"/>
    </source>
</evidence>
<evidence type="ECO:0000256" key="3">
    <source>
        <dbReference type="ARBA" id="ARBA00022676"/>
    </source>
</evidence>
<dbReference type="EMBL" id="PYYB01000001">
    <property type="protein sequence ID" value="PTL60006.1"/>
    <property type="molecule type" value="Genomic_DNA"/>
</dbReference>
<evidence type="ECO:0000259" key="5">
    <source>
        <dbReference type="Pfam" id="PF02709"/>
    </source>
</evidence>
<dbReference type="Pfam" id="PF04101">
    <property type="entry name" value="Glyco_tran_28_C"/>
    <property type="match status" value="1"/>
</dbReference>
<evidence type="ECO:0000259" key="6">
    <source>
        <dbReference type="Pfam" id="PF04101"/>
    </source>
</evidence>
<dbReference type="RefSeq" id="WP_107568650.1">
    <property type="nucleotide sequence ID" value="NZ_PYYB01000001.1"/>
</dbReference>
<accession>A0A2T4UL79</accession>
<sequence length="605" mass="63366">MIAYYAHHHGSGHLRRATALARALDEPVALLSSSRPPRGHPFAEVLTLPLDDGGLGSSAVLPGLAHHAPLDSPGLAGRMAQIATFLAGHVPATLVVDVSVEVALLGRLLGARVLVVRQHGDRDDEAHRHAYRAAARLLAPWPRWLDEGQPDPWASHTTWTGGFSLLAPGARAAAPGDGTVVLLGGRGGGDAIASAARGVAREEPGRPMVVLGPAGGVLPEGVEHRPWEDDPGPVLRRADVIVVAAGHNAVMDAAATGRPLVVVADDRPYGEQRDKARRLHATGAALHVPDPAVADWSGVLRDAVARGPGRAPELLDPEGAVPFARAVVAHRPARRVPAASGRDPVVVCTLVHGRLEHLAAQHESLRRHAPEARHVVAWMGGPDPRPAAPDAEVVEVPGTREGEPLPLAAARNAALAAAPPTGVALLLDVDCTVRPGTVAVLAAAVRRTDGVVLPRVLYEPPDRGAPREHPARSAPAVGDGSPIPCSDWGLAWTVALGVPLTVVREVGGFDERYRGYGAEDTDFAWRCRAVGVPLHWAPAADVVHRHHEGGGVPYDRAAAVVANAVRFQRTWGHWPMVPWLRAFAAAGLLPASLAAAVTGEKDEGQ</sequence>
<organism evidence="7 8">
    <name type="scientific">Paraconexibacter algicola</name>
    <dbReference type="NCBI Taxonomy" id="2133960"/>
    <lineage>
        <taxon>Bacteria</taxon>
        <taxon>Bacillati</taxon>
        <taxon>Actinomycetota</taxon>
        <taxon>Thermoleophilia</taxon>
        <taxon>Solirubrobacterales</taxon>
        <taxon>Paraconexibacteraceae</taxon>
        <taxon>Paraconexibacter</taxon>
    </lineage>
</organism>
<name>A0A2T4UL79_9ACTN</name>
<comment type="similarity">
    <text evidence="2">Belongs to the glycosyltransferase 2 family.</text>
</comment>
<dbReference type="SUPFAM" id="SSF53448">
    <property type="entry name" value="Nucleotide-diphospho-sugar transferases"/>
    <property type="match status" value="1"/>
</dbReference>
<comment type="pathway">
    <text evidence="1">Cell wall biogenesis; cell wall polysaccharide biosynthesis.</text>
</comment>
<dbReference type="Proteomes" id="UP000240739">
    <property type="component" value="Unassembled WGS sequence"/>
</dbReference>
<dbReference type="Gene3D" id="3.40.50.2000">
    <property type="entry name" value="Glycogen Phosphorylase B"/>
    <property type="match status" value="1"/>
</dbReference>
<evidence type="ECO:0000256" key="4">
    <source>
        <dbReference type="ARBA" id="ARBA00022679"/>
    </source>
</evidence>
<dbReference type="Pfam" id="PF02709">
    <property type="entry name" value="Glyco_transf_7C"/>
    <property type="match status" value="1"/>
</dbReference>
<evidence type="ECO:0000313" key="7">
    <source>
        <dbReference type="EMBL" id="PTL60006.1"/>
    </source>
</evidence>
<keyword evidence="4" id="KW-0808">Transferase</keyword>
<evidence type="ECO:0000256" key="1">
    <source>
        <dbReference type="ARBA" id="ARBA00004776"/>
    </source>
</evidence>
<comment type="caution">
    <text evidence="7">The sequence shown here is derived from an EMBL/GenBank/DDBJ whole genome shotgun (WGS) entry which is preliminary data.</text>
</comment>
<dbReference type="InterPro" id="IPR027791">
    <property type="entry name" value="Galactosyl_T_C"/>
</dbReference>
<dbReference type="PANTHER" id="PTHR43179:SF12">
    <property type="entry name" value="GALACTOFURANOSYLTRANSFERASE GLFT2"/>
    <property type="match status" value="1"/>
</dbReference>
<dbReference type="PANTHER" id="PTHR43179">
    <property type="entry name" value="RHAMNOSYLTRANSFERASE WBBL"/>
    <property type="match status" value="1"/>
</dbReference>
<protein>
    <submittedName>
        <fullName evidence="7">Uncharacterized protein</fullName>
    </submittedName>
</protein>
<dbReference type="OrthoDB" id="9809594at2"/>
<keyword evidence="3" id="KW-0328">Glycosyltransferase</keyword>
<dbReference type="InterPro" id="IPR029044">
    <property type="entry name" value="Nucleotide-diphossugar_trans"/>
</dbReference>
<dbReference type="Gene3D" id="3.90.550.10">
    <property type="entry name" value="Spore Coat Polysaccharide Biosynthesis Protein SpsA, Chain A"/>
    <property type="match status" value="1"/>
</dbReference>
<feature type="domain" description="Glycosyl transferase family 28 C-terminal" evidence="6">
    <location>
        <begin position="229"/>
        <end position="289"/>
    </location>
</feature>
<keyword evidence="8" id="KW-1185">Reference proteome</keyword>
<reference evidence="7 8" key="1">
    <citation type="submission" date="2018-03" db="EMBL/GenBank/DDBJ databases">
        <title>Aquarubrobacter algicola gen. nov., sp. nov., a novel actinobacterium isolated from shallow eutrophic lake during the end of cyanobacterial harmful algal blooms.</title>
        <authorList>
            <person name="Chun S.J."/>
        </authorList>
    </citation>
    <scope>NUCLEOTIDE SEQUENCE [LARGE SCALE GENOMIC DNA]</scope>
    <source>
        <strain evidence="7 8">Seoho-28</strain>
    </source>
</reference>